<feature type="compositionally biased region" description="Polar residues" evidence="1">
    <location>
        <begin position="370"/>
        <end position="379"/>
    </location>
</feature>
<evidence type="ECO:0000313" key="3">
    <source>
        <dbReference type="EMBL" id="KAF2751962.1"/>
    </source>
</evidence>
<reference evidence="3" key="1">
    <citation type="journal article" date="2020" name="Stud. Mycol.">
        <title>101 Dothideomycetes genomes: a test case for predicting lifestyles and emergence of pathogens.</title>
        <authorList>
            <person name="Haridas S."/>
            <person name="Albert R."/>
            <person name="Binder M."/>
            <person name="Bloem J."/>
            <person name="Labutti K."/>
            <person name="Salamov A."/>
            <person name="Andreopoulos B."/>
            <person name="Baker S."/>
            <person name="Barry K."/>
            <person name="Bills G."/>
            <person name="Bluhm B."/>
            <person name="Cannon C."/>
            <person name="Castanera R."/>
            <person name="Culley D."/>
            <person name="Daum C."/>
            <person name="Ezra D."/>
            <person name="Gonzalez J."/>
            <person name="Henrissat B."/>
            <person name="Kuo A."/>
            <person name="Liang C."/>
            <person name="Lipzen A."/>
            <person name="Lutzoni F."/>
            <person name="Magnuson J."/>
            <person name="Mondo S."/>
            <person name="Nolan M."/>
            <person name="Ohm R."/>
            <person name="Pangilinan J."/>
            <person name="Park H.-J."/>
            <person name="Ramirez L."/>
            <person name="Alfaro M."/>
            <person name="Sun H."/>
            <person name="Tritt A."/>
            <person name="Yoshinaga Y."/>
            <person name="Zwiers L.-H."/>
            <person name="Turgeon B."/>
            <person name="Goodwin S."/>
            <person name="Spatafora J."/>
            <person name="Crous P."/>
            <person name="Grigoriev I."/>
        </authorList>
    </citation>
    <scope>NUCLEOTIDE SEQUENCE</scope>
    <source>
        <strain evidence="3">CBS 119925</strain>
    </source>
</reference>
<protein>
    <recommendedName>
        <fullName evidence="2">BRCT domain-containing protein</fullName>
    </recommendedName>
</protein>
<dbReference type="SUPFAM" id="SSF52113">
    <property type="entry name" value="BRCT domain"/>
    <property type="match status" value="1"/>
</dbReference>
<accession>A0A6A6VMW8</accession>
<feature type="region of interest" description="Disordered" evidence="1">
    <location>
        <begin position="1"/>
        <end position="304"/>
    </location>
</feature>
<dbReference type="Proteomes" id="UP000799440">
    <property type="component" value="Unassembled WGS sequence"/>
</dbReference>
<dbReference type="Gene3D" id="3.40.50.10190">
    <property type="entry name" value="BRCT domain"/>
    <property type="match status" value="1"/>
</dbReference>
<feature type="region of interest" description="Disordered" evidence="1">
    <location>
        <begin position="828"/>
        <end position="889"/>
    </location>
</feature>
<evidence type="ECO:0000313" key="4">
    <source>
        <dbReference type="Proteomes" id="UP000799440"/>
    </source>
</evidence>
<feature type="compositionally biased region" description="Low complexity" evidence="1">
    <location>
        <begin position="532"/>
        <end position="542"/>
    </location>
</feature>
<dbReference type="OrthoDB" id="2384350at2759"/>
<evidence type="ECO:0000259" key="2">
    <source>
        <dbReference type="PROSITE" id="PS50172"/>
    </source>
</evidence>
<feature type="compositionally biased region" description="Basic and acidic residues" evidence="1">
    <location>
        <begin position="235"/>
        <end position="246"/>
    </location>
</feature>
<feature type="region of interest" description="Disordered" evidence="1">
    <location>
        <begin position="360"/>
        <end position="379"/>
    </location>
</feature>
<dbReference type="EMBL" id="MU006561">
    <property type="protein sequence ID" value="KAF2751962.1"/>
    <property type="molecule type" value="Genomic_DNA"/>
</dbReference>
<proteinExistence type="predicted"/>
<sequence length="933" mass="100981">MVATRAAARKLQSDDAAPPANTLRAPPKRATKKKAPVEVEAEQKPAPAAKPKRAAVQEKQAPESKTRRAAAQPKTLPCAEPVVEPKPKRAAVKTKAPAEPKSTRSAHNKTVPEEAPAPEPRTKRAVKVEPKAALKTESTTRSTSRRTRIASAAQDTAAEAEVTAKKTVPRRKAAAAAKELATKRSVRTRAKSIKEEQPQKDSITVEEDRKPTQEPQEVEAFGEVGEIVTDVSAENEARDLPEHAAPEEPQPSEDNDPIPTAETVIEPKSTAIDLSEVESAPASEVDHQTGASIATALGEISDDANRTQQIQAIDDDIDYQDQMAVDEQVEDRNVQQQTVVEPPAMLEVQTAGSEAVVVAPIEKEPESDRAQVSTSEDATTTVDYAVAGHPDHSQEPMHEKVVEGGNQATFSVATQKPEATREGAQTSDDTAKDVLEPEQEVVVHDVVMAGTTEIAEENSTATVVDTVSLAELVVEVASAPDEVEQVVLQEDSFVEHELVAQLEGELDSQSQRSVDSPVADAVDFESEEEVSELSQVEEGLVSGPEAAAPSCNDATSFFDAAFPPAADESTITLQDSNTNSESGSEAPSGEDWNKKIIEEKPARSRTPFKSEPTNLAPRYDSFTSVDFPAQDTIPKLALGFVPLAPIAKPSMFSARKLESPIKSANRSPVKSALKSPVKSALRSPVKGPASPIKKTVTWHSQSDGAFADSLLVAEGPLSKTTWYLDVRSRGKCENHIFVGLLEDLGAKILSQWDTQQSNPTHVLFKDGNNDTVQKVINSKEAVKCVNVGFAIDCEKHNKRMDESDYLVDLNRIAFKTPSPTRRRIAFTPARTPGHLFDLRTPSTTLSTPTTPNSAEWERSLLSNDGEDKENTTPTKMVQRSCPPKSQNNTLSWIQQSPIKPPMTVSRLAVSAKKRRIENIGGITMAPPKKLRFH</sequence>
<dbReference type="AlphaFoldDB" id="A0A6A6VMW8"/>
<feature type="compositionally biased region" description="Low complexity" evidence="1">
    <location>
        <begin position="840"/>
        <end position="853"/>
    </location>
</feature>
<feature type="region of interest" description="Disordered" evidence="1">
    <location>
        <begin position="663"/>
        <end position="692"/>
    </location>
</feature>
<feature type="region of interest" description="Disordered" evidence="1">
    <location>
        <begin position="570"/>
        <end position="593"/>
    </location>
</feature>
<feature type="domain" description="BRCT" evidence="2">
    <location>
        <begin position="740"/>
        <end position="807"/>
    </location>
</feature>
<feature type="compositionally biased region" description="Basic and acidic residues" evidence="1">
    <location>
        <begin position="120"/>
        <end position="134"/>
    </location>
</feature>
<evidence type="ECO:0000256" key="1">
    <source>
        <dbReference type="SAM" id="MobiDB-lite"/>
    </source>
</evidence>
<keyword evidence="4" id="KW-1185">Reference proteome</keyword>
<dbReference type="PROSITE" id="PS50172">
    <property type="entry name" value="BRCT"/>
    <property type="match status" value="1"/>
</dbReference>
<name>A0A6A6VMW8_9PLEO</name>
<dbReference type="InterPro" id="IPR001357">
    <property type="entry name" value="BRCT_dom"/>
</dbReference>
<feature type="region of interest" description="Disordered" evidence="1">
    <location>
        <begin position="504"/>
        <end position="548"/>
    </location>
</feature>
<feature type="compositionally biased region" description="Polar residues" evidence="1">
    <location>
        <begin position="871"/>
        <end position="889"/>
    </location>
</feature>
<dbReference type="InterPro" id="IPR036420">
    <property type="entry name" value="BRCT_dom_sf"/>
</dbReference>
<organism evidence="3 4">
    <name type="scientific">Sporormia fimetaria CBS 119925</name>
    <dbReference type="NCBI Taxonomy" id="1340428"/>
    <lineage>
        <taxon>Eukaryota</taxon>
        <taxon>Fungi</taxon>
        <taxon>Dikarya</taxon>
        <taxon>Ascomycota</taxon>
        <taxon>Pezizomycotina</taxon>
        <taxon>Dothideomycetes</taxon>
        <taxon>Pleosporomycetidae</taxon>
        <taxon>Pleosporales</taxon>
        <taxon>Sporormiaceae</taxon>
        <taxon>Sporormia</taxon>
    </lineage>
</organism>
<feature type="compositionally biased region" description="Low complexity" evidence="1">
    <location>
        <begin position="149"/>
        <end position="161"/>
    </location>
</feature>
<gene>
    <name evidence="3" type="ORF">M011DRAFT_463451</name>
</gene>
<feature type="compositionally biased region" description="Acidic residues" evidence="1">
    <location>
        <begin position="522"/>
        <end position="531"/>
    </location>
</feature>
<feature type="compositionally biased region" description="Polar residues" evidence="1">
    <location>
        <begin position="570"/>
        <end position="585"/>
    </location>
</feature>